<reference evidence="1 2" key="1">
    <citation type="submission" date="2015-01" db="EMBL/GenBank/DDBJ databases">
        <title>Genome of Sphingomonas taxi strain 30a.</title>
        <authorList>
            <person name="Eevers N."/>
            <person name="Van Hamme J."/>
            <person name="Bottos E."/>
            <person name="Weyens N."/>
            <person name="Vangronsveld J."/>
        </authorList>
    </citation>
    <scope>NUCLEOTIDE SEQUENCE [LARGE SCALE GENOMIC DNA]</scope>
    <source>
        <strain evidence="1 2">30a</strain>
    </source>
</reference>
<sequence length="134" mass="13471">MPLPSGPLDALLSGQFAALGYAAGAVPHGGATGSAWSRGYVLGAACASLQHRPAAPVTDRECFATALAAFASAYGKDHARDILAGTVEAAEAQEPEVEDGLLQGASDLALLAHGDADPATLAFVTRNAVDLTEI</sequence>
<evidence type="ECO:0000313" key="2">
    <source>
        <dbReference type="Proteomes" id="UP000033203"/>
    </source>
</evidence>
<dbReference type="EMBL" id="JXTP01000029">
    <property type="protein sequence ID" value="KIU28516.1"/>
    <property type="molecule type" value="Genomic_DNA"/>
</dbReference>
<comment type="caution">
    <text evidence="1">The sequence shown here is derived from an EMBL/GenBank/DDBJ whole genome shotgun (WGS) entry which is preliminary data.</text>
</comment>
<name>A0A0D1MM23_9SPHN</name>
<evidence type="ECO:0000313" key="1">
    <source>
        <dbReference type="EMBL" id="KIU28516.1"/>
    </source>
</evidence>
<proteinExistence type="predicted"/>
<dbReference type="AlphaFoldDB" id="A0A0D1MM23"/>
<dbReference type="Proteomes" id="UP000033203">
    <property type="component" value="Unassembled WGS sequence"/>
</dbReference>
<organism evidence="1 2">
    <name type="scientific">Sphingomonas melonis</name>
    <dbReference type="NCBI Taxonomy" id="152682"/>
    <lineage>
        <taxon>Bacteria</taxon>
        <taxon>Pseudomonadati</taxon>
        <taxon>Pseudomonadota</taxon>
        <taxon>Alphaproteobacteria</taxon>
        <taxon>Sphingomonadales</taxon>
        <taxon>Sphingomonadaceae</taxon>
        <taxon>Sphingomonas</taxon>
    </lineage>
</organism>
<protein>
    <submittedName>
        <fullName evidence="1">Uncharacterized protein</fullName>
    </submittedName>
</protein>
<dbReference type="PATRIC" id="fig|1549858.7.peg.3356"/>
<gene>
    <name evidence="1" type="ORF">SR41_07770</name>
</gene>
<accession>A0A0D1MM23</accession>